<evidence type="ECO:0000313" key="7">
    <source>
        <dbReference type="Proteomes" id="UP000192247"/>
    </source>
</evidence>
<dbReference type="InterPro" id="IPR034035">
    <property type="entry name" value="Astacin-like_dom"/>
</dbReference>
<evidence type="ECO:0000256" key="2">
    <source>
        <dbReference type="ARBA" id="ARBA00025529"/>
    </source>
</evidence>
<comment type="cofactor">
    <cofactor evidence="3 4">
        <name>Zn(2+)</name>
        <dbReference type="ChEBI" id="CHEBI:29105"/>
    </cofactor>
    <text evidence="3 4">Binds 1 zinc ion per subunit.</text>
</comment>
<keyword evidence="3 4" id="KW-0482">Metalloprotease</keyword>
<comment type="caution">
    <text evidence="6">The sequence shown here is derived from an EMBL/GenBank/DDBJ whole genome shotgun (WGS) entry which is preliminary data.</text>
</comment>
<sequence>MLRLTVTALILFIFFIISCKMTSLLQYDSLINEIHPYANPERPLENPKLFEGDILPVKGNISYNALVGEYRLWPQRVIPYEIDYSLHGYSGLIHRAIQEYHQKTCLRFRRRRNDRDYVKIFNGQGCYANVGKVGGGQPLSLGEGCRYYGTAVHELGHVVGFYHEHTRSDRDEHINLYLRNVDPQYYPQFQKLGRHENQLFNRFDYQSVMLYGSRSFSNNDQYSMTRKDGGILAEVHEKGGLSTADVERINKLYRCSGHQNEDSGINSGQTVLPLWPPVPVYPPQQPWGGGWGGWGNAEPFEAN</sequence>
<keyword evidence="3 4" id="KW-0479">Metal-binding</keyword>
<dbReference type="EMBL" id="MNPL01004739">
    <property type="protein sequence ID" value="OQR76514.1"/>
    <property type="molecule type" value="Genomic_DNA"/>
</dbReference>
<evidence type="ECO:0000313" key="6">
    <source>
        <dbReference type="EMBL" id="OQR76514.1"/>
    </source>
</evidence>
<dbReference type="InParanoid" id="A0A1V9XSM7"/>
<keyword evidence="3 4" id="KW-0378">Hydrolase</keyword>
<gene>
    <name evidence="6" type="ORF">BIW11_07736</name>
</gene>
<comment type="function">
    <text evidence="2">Zinc metalloprotease. Provoques deadhesion of endothelial cells from cell cultures, and also degradation of fibronectin, fibrinogen and gelatin in vitro. Its role in the venom is not fully understood but it might act as a spreading factor that facilitates diffusion of other venom toxins. Alternatively, it might be involved in the proteolytic processing of other venom toxins or it might play a role in extra-oral digestion of prey.</text>
</comment>
<dbReference type="SMART" id="SM00235">
    <property type="entry name" value="ZnMc"/>
    <property type="match status" value="1"/>
</dbReference>
<dbReference type="PANTHER" id="PTHR10127:SF883">
    <property type="entry name" value="ZINC METALLOPROTEINASE NAS-8"/>
    <property type="match status" value="1"/>
</dbReference>
<organism evidence="6 7">
    <name type="scientific">Tropilaelaps mercedesae</name>
    <dbReference type="NCBI Taxonomy" id="418985"/>
    <lineage>
        <taxon>Eukaryota</taxon>
        <taxon>Metazoa</taxon>
        <taxon>Ecdysozoa</taxon>
        <taxon>Arthropoda</taxon>
        <taxon>Chelicerata</taxon>
        <taxon>Arachnida</taxon>
        <taxon>Acari</taxon>
        <taxon>Parasitiformes</taxon>
        <taxon>Mesostigmata</taxon>
        <taxon>Gamasina</taxon>
        <taxon>Dermanyssoidea</taxon>
        <taxon>Laelapidae</taxon>
        <taxon>Tropilaelaps</taxon>
    </lineage>
</organism>
<keyword evidence="7" id="KW-1185">Reference proteome</keyword>
<dbReference type="Pfam" id="PF01400">
    <property type="entry name" value="Astacin"/>
    <property type="match status" value="1"/>
</dbReference>
<dbReference type="Gene3D" id="3.40.390.10">
    <property type="entry name" value="Collagenase (Catalytic Domain)"/>
    <property type="match status" value="1"/>
</dbReference>
<dbReference type="OrthoDB" id="6411869at2759"/>
<evidence type="ECO:0000256" key="1">
    <source>
        <dbReference type="ARBA" id="ARBA00011245"/>
    </source>
</evidence>
<keyword evidence="3 4" id="KW-0862">Zinc</keyword>
<dbReference type="PROSITE" id="PS51864">
    <property type="entry name" value="ASTACIN"/>
    <property type="match status" value="1"/>
</dbReference>
<dbReference type="GO" id="GO:0004222">
    <property type="term" value="F:metalloendopeptidase activity"/>
    <property type="evidence" value="ECO:0007669"/>
    <property type="project" value="UniProtKB-UniRule"/>
</dbReference>
<dbReference type="CDD" id="cd04280">
    <property type="entry name" value="ZnMc_astacin_like"/>
    <property type="match status" value="1"/>
</dbReference>
<dbReference type="PROSITE" id="PS51257">
    <property type="entry name" value="PROKAR_LIPOPROTEIN"/>
    <property type="match status" value="1"/>
</dbReference>
<comment type="subunit">
    <text evidence="1">Monomer.</text>
</comment>
<dbReference type="EC" id="3.4.24.-" evidence="4"/>
<feature type="binding site" evidence="3">
    <location>
        <position position="153"/>
    </location>
    <ligand>
        <name>Zn(2+)</name>
        <dbReference type="ChEBI" id="CHEBI:29105"/>
        <note>catalytic</note>
    </ligand>
</feature>
<dbReference type="InterPro" id="IPR001506">
    <property type="entry name" value="Peptidase_M12A"/>
</dbReference>
<dbReference type="GO" id="GO:0006508">
    <property type="term" value="P:proteolysis"/>
    <property type="evidence" value="ECO:0007669"/>
    <property type="project" value="UniProtKB-KW"/>
</dbReference>
<dbReference type="PRINTS" id="PR00480">
    <property type="entry name" value="ASTACIN"/>
</dbReference>
<dbReference type="Proteomes" id="UP000192247">
    <property type="component" value="Unassembled WGS sequence"/>
</dbReference>
<dbReference type="FunCoup" id="A0A1V9XSM7">
    <property type="interactions" value="2"/>
</dbReference>
<evidence type="ECO:0000256" key="3">
    <source>
        <dbReference type="PROSITE-ProRule" id="PRU01211"/>
    </source>
</evidence>
<comment type="caution">
    <text evidence="3">Lacks conserved residue(s) required for the propagation of feature annotation.</text>
</comment>
<dbReference type="PANTHER" id="PTHR10127">
    <property type="entry name" value="DISCOIDIN, CUB, EGF, LAMININ , AND ZINC METALLOPROTEASE DOMAIN CONTAINING"/>
    <property type="match status" value="1"/>
</dbReference>
<feature type="active site" evidence="3">
    <location>
        <position position="154"/>
    </location>
</feature>
<dbReference type="InterPro" id="IPR006026">
    <property type="entry name" value="Peptidase_Metallo"/>
</dbReference>
<dbReference type="STRING" id="418985.A0A1V9XSM7"/>
<evidence type="ECO:0000256" key="4">
    <source>
        <dbReference type="RuleBase" id="RU361183"/>
    </source>
</evidence>
<name>A0A1V9XSM7_9ACAR</name>
<accession>A0A1V9XSM7</accession>
<evidence type="ECO:0000259" key="5">
    <source>
        <dbReference type="PROSITE" id="PS51864"/>
    </source>
</evidence>
<protein>
    <recommendedName>
        <fullName evidence="4">Metalloendopeptidase</fullName>
        <ecNumber evidence="4">3.4.24.-</ecNumber>
    </recommendedName>
</protein>
<dbReference type="InterPro" id="IPR024079">
    <property type="entry name" value="MetalloPept_cat_dom_sf"/>
</dbReference>
<proteinExistence type="predicted"/>
<feature type="domain" description="Peptidase M12A" evidence="5">
    <location>
        <begin position="64"/>
        <end position="256"/>
    </location>
</feature>
<keyword evidence="3 4" id="KW-0645">Protease</keyword>
<dbReference type="AlphaFoldDB" id="A0A1V9XSM7"/>
<feature type="binding site" evidence="3">
    <location>
        <position position="157"/>
    </location>
    <ligand>
        <name>Zn(2+)</name>
        <dbReference type="ChEBI" id="CHEBI:29105"/>
        <note>catalytic</note>
    </ligand>
</feature>
<dbReference type="SUPFAM" id="SSF55486">
    <property type="entry name" value="Metalloproteases ('zincins'), catalytic domain"/>
    <property type="match status" value="1"/>
</dbReference>
<reference evidence="6 7" key="1">
    <citation type="journal article" date="2017" name="Gigascience">
        <title>Draft genome of the honey bee ectoparasitic mite, Tropilaelaps mercedesae, is shaped by the parasitic life history.</title>
        <authorList>
            <person name="Dong X."/>
            <person name="Armstrong S.D."/>
            <person name="Xia D."/>
            <person name="Makepeace B.L."/>
            <person name="Darby A.C."/>
            <person name="Kadowaki T."/>
        </authorList>
    </citation>
    <scope>NUCLEOTIDE SEQUENCE [LARGE SCALE GENOMIC DNA]</scope>
    <source>
        <strain evidence="6">Wuxi-XJTLU</strain>
    </source>
</reference>
<feature type="binding site" evidence="3">
    <location>
        <position position="163"/>
    </location>
    <ligand>
        <name>Zn(2+)</name>
        <dbReference type="ChEBI" id="CHEBI:29105"/>
        <note>catalytic</note>
    </ligand>
</feature>
<dbReference type="GO" id="GO:0008270">
    <property type="term" value="F:zinc ion binding"/>
    <property type="evidence" value="ECO:0007669"/>
    <property type="project" value="UniProtKB-UniRule"/>
</dbReference>